<sequence length="290" mass="31986">GTFFVGSTFSVSIYTNTKGAEINAIEVDLKFPPDILQVTSPTAGESFISEWLAPPSYSNTGGTISFKGEIPGGIVTSAGLISTITFRAKSPGVAKVEFLDSSRALLNDGKGTPIFTTNIGGVYEILIPLPEGPKITSPTHPDLDIWYSNSSPTFSWGKERGVTDFSFSFSQNSQENPDTVSEGNVILRSYDDVADGIWYFHLRAKKDGIWGRTSHFPVRIDTTPPQEFEPRVETHSFFVYFETRDRHSGVDHYEISVLNISKNPIVAPFFVEGTSPYKIAFKEPGRYSIM</sequence>
<gene>
    <name evidence="2" type="ORF">S06H3_19700</name>
</gene>
<evidence type="ECO:0000313" key="2">
    <source>
        <dbReference type="EMBL" id="GAI08181.1"/>
    </source>
</evidence>
<dbReference type="Gene3D" id="2.60.40.680">
    <property type="match status" value="1"/>
</dbReference>
<dbReference type="SUPFAM" id="SSF49384">
    <property type="entry name" value="Carbohydrate-binding domain"/>
    <property type="match status" value="1"/>
</dbReference>
<feature type="domain" description="Cohesin" evidence="1">
    <location>
        <begin position="5"/>
        <end position="92"/>
    </location>
</feature>
<accession>X1LQT8</accession>
<name>X1LQT8_9ZZZZ</name>
<dbReference type="AlphaFoldDB" id="X1LQT8"/>
<dbReference type="CDD" id="cd08547">
    <property type="entry name" value="Type_II_cohesin"/>
    <property type="match status" value="1"/>
</dbReference>
<proteinExistence type="predicted"/>
<organism evidence="2">
    <name type="scientific">marine sediment metagenome</name>
    <dbReference type="NCBI Taxonomy" id="412755"/>
    <lineage>
        <taxon>unclassified sequences</taxon>
        <taxon>metagenomes</taxon>
        <taxon>ecological metagenomes</taxon>
    </lineage>
</organism>
<feature type="non-terminal residue" evidence="2">
    <location>
        <position position="1"/>
    </location>
</feature>
<evidence type="ECO:0000259" key="1">
    <source>
        <dbReference type="Pfam" id="PF00963"/>
    </source>
</evidence>
<dbReference type="EMBL" id="BARV01010113">
    <property type="protein sequence ID" value="GAI08181.1"/>
    <property type="molecule type" value="Genomic_DNA"/>
</dbReference>
<dbReference type="GO" id="GO:0030246">
    <property type="term" value="F:carbohydrate binding"/>
    <property type="evidence" value="ECO:0007669"/>
    <property type="project" value="InterPro"/>
</dbReference>
<dbReference type="InterPro" id="IPR002102">
    <property type="entry name" value="Cohesin_dom"/>
</dbReference>
<protein>
    <recommendedName>
        <fullName evidence="1">Cohesin domain-containing protein</fullName>
    </recommendedName>
</protein>
<comment type="caution">
    <text evidence="2">The sequence shown here is derived from an EMBL/GenBank/DDBJ whole genome shotgun (WGS) entry which is preliminary data.</text>
</comment>
<feature type="non-terminal residue" evidence="2">
    <location>
        <position position="290"/>
    </location>
</feature>
<dbReference type="GO" id="GO:0000272">
    <property type="term" value="P:polysaccharide catabolic process"/>
    <property type="evidence" value="ECO:0007669"/>
    <property type="project" value="InterPro"/>
</dbReference>
<dbReference type="InterPro" id="IPR008965">
    <property type="entry name" value="CBM2/CBM3_carb-bd_dom_sf"/>
</dbReference>
<dbReference type="Pfam" id="PF00963">
    <property type="entry name" value="Cohesin"/>
    <property type="match status" value="1"/>
</dbReference>
<reference evidence="2" key="1">
    <citation type="journal article" date="2014" name="Front. Microbiol.">
        <title>High frequency of phylogenetically diverse reductive dehalogenase-homologous genes in deep subseafloor sedimentary metagenomes.</title>
        <authorList>
            <person name="Kawai M."/>
            <person name="Futagami T."/>
            <person name="Toyoda A."/>
            <person name="Takaki Y."/>
            <person name="Nishi S."/>
            <person name="Hori S."/>
            <person name="Arai W."/>
            <person name="Tsubouchi T."/>
            <person name="Morono Y."/>
            <person name="Uchiyama I."/>
            <person name="Ito T."/>
            <person name="Fujiyama A."/>
            <person name="Inagaki F."/>
            <person name="Takami H."/>
        </authorList>
    </citation>
    <scope>NUCLEOTIDE SEQUENCE</scope>
    <source>
        <strain evidence="2">Expedition CK06-06</strain>
    </source>
</reference>